<dbReference type="InterPro" id="IPR053967">
    <property type="entry name" value="LlgE_F_G-like_D1"/>
</dbReference>
<dbReference type="InterPro" id="IPR010930">
    <property type="entry name" value="Flg_bb/hook_C_dom"/>
</dbReference>
<protein>
    <recommendedName>
        <fullName evidence="4">Flagellar basal-body rod protein FlgF</fullName>
    </recommendedName>
</protein>
<evidence type="ECO:0000256" key="3">
    <source>
        <dbReference type="ARBA" id="ARBA00023143"/>
    </source>
</evidence>
<dbReference type="NCBIfam" id="TIGR02490">
    <property type="entry name" value="flgF"/>
    <property type="match status" value="1"/>
</dbReference>
<keyword evidence="8" id="KW-0969">Cilium</keyword>
<evidence type="ECO:0000313" key="8">
    <source>
        <dbReference type="EMBL" id="AVO45465.1"/>
    </source>
</evidence>
<accession>A0A2S0NBE0</accession>
<dbReference type="Proteomes" id="UP000237889">
    <property type="component" value="Chromosome"/>
</dbReference>
<comment type="subunit">
    <text evidence="4">The basal body constitutes a major portion of the flagellar organelle and consists of five rings (E,L,P,S, and M) mounted on a central rod. The rod consists of about 26 subunits of FlgG in the distal portion, and FlgB, FlgC and FlgF are thought to build up the proximal portion of the rod with about 6 subunits each.</text>
</comment>
<organism evidence="8 9">
    <name type="scientific">Phreatobacter cathodiphilus</name>
    <dbReference type="NCBI Taxonomy" id="1868589"/>
    <lineage>
        <taxon>Bacteria</taxon>
        <taxon>Pseudomonadati</taxon>
        <taxon>Pseudomonadota</taxon>
        <taxon>Alphaproteobacteria</taxon>
        <taxon>Hyphomicrobiales</taxon>
        <taxon>Phreatobacteraceae</taxon>
        <taxon>Phreatobacter</taxon>
    </lineage>
</organism>
<feature type="domain" description="Flagellar hook protein FlgE/F/G-like D1" evidence="7">
    <location>
        <begin position="89"/>
        <end position="152"/>
    </location>
</feature>
<dbReference type="PANTHER" id="PTHR30435">
    <property type="entry name" value="FLAGELLAR PROTEIN"/>
    <property type="match status" value="1"/>
</dbReference>
<dbReference type="GO" id="GO:0030694">
    <property type="term" value="C:bacterial-type flagellum basal body, rod"/>
    <property type="evidence" value="ECO:0007669"/>
    <property type="project" value="UniProtKB-UniRule"/>
</dbReference>
<evidence type="ECO:0000313" key="9">
    <source>
        <dbReference type="Proteomes" id="UP000237889"/>
    </source>
</evidence>
<dbReference type="OrthoDB" id="9804559at2"/>
<dbReference type="EMBL" id="CP027668">
    <property type="protein sequence ID" value="AVO45465.1"/>
    <property type="molecule type" value="Genomic_DNA"/>
</dbReference>
<evidence type="ECO:0000259" key="7">
    <source>
        <dbReference type="Pfam" id="PF22692"/>
    </source>
</evidence>
<dbReference type="InterPro" id="IPR012836">
    <property type="entry name" value="FlgF"/>
</dbReference>
<proteinExistence type="inferred from homology"/>
<dbReference type="Pfam" id="PF06429">
    <property type="entry name" value="Flg_bbr_C"/>
    <property type="match status" value="1"/>
</dbReference>
<keyword evidence="8" id="KW-0282">Flagellum</keyword>
<dbReference type="InterPro" id="IPR019776">
    <property type="entry name" value="Flagellar_basal_body_rod_CS"/>
</dbReference>
<dbReference type="AlphaFoldDB" id="A0A2S0NBE0"/>
<comment type="subcellular location">
    <subcellularLocation>
        <location evidence="1 4">Bacterial flagellum basal body</location>
    </subcellularLocation>
</comment>
<comment type="similarity">
    <text evidence="2 4">Belongs to the flagella basal body rod proteins family.</text>
</comment>
<dbReference type="RefSeq" id="WP_106748806.1">
    <property type="nucleotide sequence ID" value="NZ_CP027668.1"/>
</dbReference>
<dbReference type="InterPro" id="IPR020013">
    <property type="entry name" value="Flagellar_FlgE/F/G"/>
</dbReference>
<feature type="domain" description="Flagellar basal body rod protein N-terminal" evidence="5">
    <location>
        <begin position="7"/>
        <end position="35"/>
    </location>
</feature>
<dbReference type="InterPro" id="IPR037925">
    <property type="entry name" value="FlgE/F/G-like"/>
</dbReference>
<keyword evidence="3 4" id="KW-0975">Bacterial flagellum</keyword>
<dbReference type="SUPFAM" id="SSF117143">
    <property type="entry name" value="Flagellar hook protein flgE"/>
    <property type="match status" value="1"/>
</dbReference>
<dbReference type="KEGG" id="phr:C6569_10545"/>
<dbReference type="Pfam" id="PF00460">
    <property type="entry name" value="Flg_bb_rod"/>
    <property type="match status" value="1"/>
</dbReference>
<evidence type="ECO:0000259" key="5">
    <source>
        <dbReference type="Pfam" id="PF00460"/>
    </source>
</evidence>
<evidence type="ECO:0000256" key="2">
    <source>
        <dbReference type="ARBA" id="ARBA00009677"/>
    </source>
</evidence>
<dbReference type="NCBIfam" id="TIGR03506">
    <property type="entry name" value="FlgEFG_subfam"/>
    <property type="match status" value="1"/>
</dbReference>
<sequence length="249" mass="26950">MENIGLVGLSRQVALQRELDVIANNLANLNTTGFKQDDVVFQEYLMPVARDDTFQRGADRRMSFVWDRATTTNLSQGGITQTGNSLDVAINGRGLFVVQTPEGERYTRNGSFELNAQNQLVNKQGHLVLGEGGPIAFEANDVGITIGRDGSVASSGGARGRLRVVDGSAPRAFEKAGDNLFRLRDGTQAVTVANADVRQGALENSNVTPVLALSRMIEVTRSYQSLASSLEKHDQMRRDAIRSLGNPST</sequence>
<reference evidence="8 9" key="1">
    <citation type="submission" date="2018-03" db="EMBL/GenBank/DDBJ databases">
        <title>Genome sequencing of Phreatobacter sp.</title>
        <authorList>
            <person name="Kim S.-J."/>
            <person name="Heo J."/>
            <person name="Kwon S.-W."/>
        </authorList>
    </citation>
    <scope>NUCLEOTIDE SEQUENCE [LARGE SCALE GENOMIC DNA]</scope>
    <source>
        <strain evidence="8 9">S-12</strain>
    </source>
</reference>
<keyword evidence="8" id="KW-0966">Cell projection</keyword>
<evidence type="ECO:0000256" key="1">
    <source>
        <dbReference type="ARBA" id="ARBA00004117"/>
    </source>
</evidence>
<name>A0A2S0NBE0_9HYPH</name>
<gene>
    <name evidence="8" type="primary">flgF</name>
    <name evidence="8" type="ORF">C6569_10545</name>
</gene>
<feature type="domain" description="Flagellar basal-body/hook protein C-terminal" evidence="6">
    <location>
        <begin position="198"/>
        <end position="242"/>
    </location>
</feature>
<dbReference type="Pfam" id="PF22692">
    <property type="entry name" value="LlgE_F_G_D1"/>
    <property type="match status" value="1"/>
</dbReference>
<evidence type="ECO:0000259" key="6">
    <source>
        <dbReference type="Pfam" id="PF06429"/>
    </source>
</evidence>
<evidence type="ECO:0000256" key="4">
    <source>
        <dbReference type="RuleBase" id="RU362116"/>
    </source>
</evidence>
<dbReference type="PROSITE" id="PS00588">
    <property type="entry name" value="FLAGELLA_BB_ROD"/>
    <property type="match status" value="1"/>
</dbReference>
<dbReference type="InterPro" id="IPR001444">
    <property type="entry name" value="Flag_bb_rod_N"/>
</dbReference>
<dbReference type="PANTHER" id="PTHR30435:SF19">
    <property type="entry name" value="FLAGELLAR BASAL-BODY ROD PROTEIN FLGG"/>
    <property type="match status" value="1"/>
</dbReference>
<keyword evidence="9" id="KW-1185">Reference proteome</keyword>
<dbReference type="GO" id="GO:0071978">
    <property type="term" value="P:bacterial-type flagellum-dependent swarming motility"/>
    <property type="evidence" value="ECO:0007669"/>
    <property type="project" value="TreeGrafter"/>
</dbReference>